<evidence type="ECO:0000256" key="1">
    <source>
        <dbReference type="SAM" id="Phobius"/>
    </source>
</evidence>
<feature type="transmembrane region" description="Helical" evidence="1">
    <location>
        <begin position="77"/>
        <end position="98"/>
    </location>
</feature>
<keyword evidence="3" id="KW-1185">Reference proteome</keyword>
<protein>
    <recommendedName>
        <fullName evidence="4">Secreted protein</fullName>
    </recommendedName>
</protein>
<keyword evidence="1" id="KW-0472">Membrane</keyword>
<comment type="caution">
    <text evidence="2">The sequence shown here is derived from an EMBL/GenBank/DDBJ whole genome shotgun (WGS) entry which is preliminary data.</text>
</comment>
<dbReference type="AlphaFoldDB" id="A0AAW2H1T0"/>
<keyword evidence="1" id="KW-1133">Transmembrane helix</keyword>
<proteinExistence type="predicted"/>
<organism evidence="2 3">
    <name type="scientific">Cardiocondyla obscurior</name>
    <dbReference type="NCBI Taxonomy" id="286306"/>
    <lineage>
        <taxon>Eukaryota</taxon>
        <taxon>Metazoa</taxon>
        <taxon>Ecdysozoa</taxon>
        <taxon>Arthropoda</taxon>
        <taxon>Hexapoda</taxon>
        <taxon>Insecta</taxon>
        <taxon>Pterygota</taxon>
        <taxon>Neoptera</taxon>
        <taxon>Endopterygota</taxon>
        <taxon>Hymenoptera</taxon>
        <taxon>Apocrita</taxon>
        <taxon>Aculeata</taxon>
        <taxon>Formicoidea</taxon>
        <taxon>Formicidae</taxon>
        <taxon>Myrmicinae</taxon>
        <taxon>Cardiocondyla</taxon>
    </lineage>
</organism>
<name>A0AAW2H1T0_9HYME</name>
<sequence>MYAASVARRVVSSSSCTPFASKFSVSFIGTVVVSRTRVTVTLSVIGAIVSDSNGTSVVSVLASVDPANRASSKSGTLAIAAVLVSVGGVFVITLIKVVPGDSEVGTEVVSPPFASGFAGVCVTASWVLLSAPNLEVGKPSAGETAVVVSVVMISGEDVVVMIDATVSLLLEVSLSAPLGTVALESTFVTAPVSLCRWDASSTPRFSFLMLADSSA</sequence>
<accession>A0AAW2H1T0</accession>
<evidence type="ECO:0000313" key="2">
    <source>
        <dbReference type="EMBL" id="KAL0133499.1"/>
    </source>
</evidence>
<evidence type="ECO:0008006" key="4">
    <source>
        <dbReference type="Google" id="ProtNLM"/>
    </source>
</evidence>
<gene>
    <name evidence="2" type="ORF">PUN28_000911</name>
</gene>
<keyword evidence="1" id="KW-0812">Transmembrane</keyword>
<feature type="transmembrane region" description="Helical" evidence="1">
    <location>
        <begin position="110"/>
        <end position="129"/>
    </location>
</feature>
<dbReference type="EMBL" id="JADYXP020000001">
    <property type="protein sequence ID" value="KAL0133499.1"/>
    <property type="molecule type" value="Genomic_DNA"/>
</dbReference>
<evidence type="ECO:0000313" key="3">
    <source>
        <dbReference type="Proteomes" id="UP001430953"/>
    </source>
</evidence>
<reference evidence="2 3" key="1">
    <citation type="submission" date="2023-03" db="EMBL/GenBank/DDBJ databases">
        <title>High recombination rates correlate with genetic variation in Cardiocondyla obscurior ants.</title>
        <authorList>
            <person name="Errbii M."/>
        </authorList>
    </citation>
    <scope>NUCLEOTIDE SEQUENCE [LARGE SCALE GENOMIC DNA]</scope>
    <source>
        <strain evidence="2">Alpha-2009</strain>
        <tissue evidence="2">Whole body</tissue>
    </source>
</reference>
<dbReference type="Proteomes" id="UP001430953">
    <property type="component" value="Unassembled WGS sequence"/>
</dbReference>